<dbReference type="Proteomes" id="UP000886667">
    <property type="component" value="Unassembled WGS sequence"/>
</dbReference>
<accession>A0A9E4KA53</accession>
<dbReference type="AlphaFoldDB" id="A0A9E4KA53"/>
<reference evidence="1" key="1">
    <citation type="journal article" date="2021" name="Proc. Natl. Acad. Sci. U.S.A.">
        <title>Global biogeography of chemosynthetic symbionts reveals both localized and globally distributed symbiont groups. .</title>
        <authorList>
            <person name="Osvatic J.T."/>
            <person name="Wilkins L.G.E."/>
            <person name="Leibrecht L."/>
            <person name="Leray M."/>
            <person name="Zauner S."/>
            <person name="Polzin J."/>
            <person name="Camacho Y."/>
            <person name="Gros O."/>
            <person name="van Gils J.A."/>
            <person name="Eisen J.A."/>
            <person name="Petersen J.M."/>
            <person name="Yuen B."/>
        </authorList>
    </citation>
    <scope>NUCLEOTIDE SEQUENCE</scope>
    <source>
        <strain evidence="1">MAGclacostrist064TRANS</strain>
    </source>
</reference>
<protein>
    <submittedName>
        <fullName evidence="1">Uncharacterized protein</fullName>
    </submittedName>
</protein>
<evidence type="ECO:0000313" key="1">
    <source>
        <dbReference type="EMBL" id="MCG7944884.1"/>
    </source>
</evidence>
<name>A0A9E4KA53_9GAMM</name>
<comment type="caution">
    <text evidence="1">The sequence shown here is derived from an EMBL/GenBank/DDBJ whole genome shotgun (WGS) entry which is preliminary data.</text>
</comment>
<dbReference type="EMBL" id="JAEPCM010000016">
    <property type="protein sequence ID" value="MCG7944884.1"/>
    <property type="molecule type" value="Genomic_DNA"/>
</dbReference>
<proteinExistence type="predicted"/>
<organism evidence="1 2">
    <name type="scientific">Candidatus Thiodiazotropha taylori</name>
    <dbReference type="NCBI Taxonomy" id="2792791"/>
    <lineage>
        <taxon>Bacteria</taxon>
        <taxon>Pseudomonadati</taxon>
        <taxon>Pseudomonadota</taxon>
        <taxon>Gammaproteobacteria</taxon>
        <taxon>Chromatiales</taxon>
        <taxon>Sedimenticolaceae</taxon>
        <taxon>Candidatus Thiodiazotropha</taxon>
    </lineage>
</organism>
<sequence length="277" mass="31647">MSELIEYIGGIPYKKENDGSYTPVTLVTQEVHDINVNVLSNADSDLQTQIDVLRQQLDSEMLEDIINDSDFQQHLQDWFEEQRSDSDRMLDHEHRIEVLSDRLDDVENNLVIDSDSIIQTAAQNRHMIYKVATIDATDYAGMMMPIEQVIQFMLAPQVASDAAFALDAYNQIVEIRPDGSWSVLTDYFVGLEVKPENNNPNNTLMRWSGTAWSEEFNVATRNRTLLQGGFLLTEGTLVGDLQEYIGSLIGEPSQSYWYDTANDIWYDADQTTELIRF</sequence>
<gene>
    <name evidence="1" type="ORF">JAZ07_00905</name>
</gene>
<evidence type="ECO:0000313" key="2">
    <source>
        <dbReference type="Proteomes" id="UP000886667"/>
    </source>
</evidence>